<evidence type="ECO:0000256" key="2">
    <source>
        <dbReference type="SAM" id="Phobius"/>
    </source>
</evidence>
<keyword evidence="2" id="KW-0472">Membrane</keyword>
<keyword evidence="2" id="KW-0812">Transmembrane</keyword>
<dbReference type="Proteomes" id="UP000887568">
    <property type="component" value="Unplaced"/>
</dbReference>
<dbReference type="RefSeq" id="XP_038053613.1">
    <property type="nucleotide sequence ID" value="XM_038197685.1"/>
</dbReference>
<keyword evidence="2" id="KW-1133">Transmembrane helix</keyword>
<reference evidence="3" key="1">
    <citation type="submission" date="2022-11" db="UniProtKB">
        <authorList>
            <consortium name="EnsemblMetazoa"/>
        </authorList>
    </citation>
    <scope>IDENTIFICATION</scope>
</reference>
<keyword evidence="4" id="KW-1185">Reference proteome</keyword>
<feature type="transmembrane region" description="Helical" evidence="2">
    <location>
        <begin position="119"/>
        <end position="141"/>
    </location>
</feature>
<name>A0A913ZPA0_PATMI</name>
<dbReference type="EnsemblMetazoa" id="XM_038197685.1">
    <property type="protein sequence ID" value="XP_038053613.1"/>
    <property type="gene ID" value="LOC119726067"/>
</dbReference>
<evidence type="ECO:0000313" key="4">
    <source>
        <dbReference type="Proteomes" id="UP000887568"/>
    </source>
</evidence>
<feature type="region of interest" description="Disordered" evidence="1">
    <location>
        <begin position="1"/>
        <end position="41"/>
    </location>
</feature>
<organism evidence="3 4">
    <name type="scientific">Patiria miniata</name>
    <name type="common">Bat star</name>
    <name type="synonym">Asterina miniata</name>
    <dbReference type="NCBI Taxonomy" id="46514"/>
    <lineage>
        <taxon>Eukaryota</taxon>
        <taxon>Metazoa</taxon>
        <taxon>Echinodermata</taxon>
        <taxon>Eleutherozoa</taxon>
        <taxon>Asterozoa</taxon>
        <taxon>Asteroidea</taxon>
        <taxon>Valvatacea</taxon>
        <taxon>Valvatida</taxon>
        <taxon>Asterinidae</taxon>
        <taxon>Patiria</taxon>
    </lineage>
</organism>
<dbReference type="AlphaFoldDB" id="A0A913ZPA0"/>
<accession>A0A913ZPA0</accession>
<protein>
    <submittedName>
        <fullName evidence="3">Uncharacterized protein</fullName>
    </submittedName>
</protein>
<dbReference type="GeneID" id="119726067"/>
<proteinExistence type="predicted"/>
<evidence type="ECO:0000313" key="3">
    <source>
        <dbReference type="EnsemblMetazoa" id="XP_038053613.1"/>
    </source>
</evidence>
<sequence length="144" mass="14936">MATGYTRFENDATPHPIAGLPAGQVYAPPPPPNFGGPLGGTPTSYSQPQQFYANVAPCVVNVRSPVDTTNPYAEVAGTALGCCLPAPFGTLLSLTMSSQTSTREHGGGNDGARRTSKTIPIVVCVLVTVVISVVIVVIYMMGNK</sequence>
<evidence type="ECO:0000256" key="1">
    <source>
        <dbReference type="SAM" id="MobiDB-lite"/>
    </source>
</evidence>